<dbReference type="PIRSF" id="PIRSF003180">
    <property type="entry name" value="DiGMPpdiest_YuxH"/>
    <property type="match status" value="1"/>
</dbReference>
<dbReference type="SUPFAM" id="SSF109604">
    <property type="entry name" value="HD-domain/PDEase-like"/>
    <property type="match status" value="1"/>
</dbReference>
<gene>
    <name evidence="3" type="ORF">E5347_07840</name>
</gene>
<comment type="caution">
    <text evidence="3">The sequence shown here is derived from an EMBL/GenBank/DDBJ whole genome shotgun (WGS) entry which is preliminary data.</text>
</comment>
<dbReference type="Proteomes" id="UP000306888">
    <property type="component" value="Unassembled WGS sequence"/>
</dbReference>
<dbReference type="OrthoDB" id="9804751at2"/>
<feature type="domain" description="EAL" evidence="1">
    <location>
        <begin position="1"/>
        <end position="204"/>
    </location>
</feature>
<dbReference type="RefSeq" id="WP_136006154.1">
    <property type="nucleotide sequence ID" value="NZ_SRYR01000002.1"/>
</dbReference>
<dbReference type="CDD" id="cd01948">
    <property type="entry name" value="EAL"/>
    <property type="match status" value="1"/>
</dbReference>
<dbReference type="InterPro" id="IPR013976">
    <property type="entry name" value="HDOD"/>
</dbReference>
<dbReference type="PANTHER" id="PTHR33525">
    <property type="match status" value="1"/>
</dbReference>
<dbReference type="AlphaFoldDB" id="A0A4V3RL82"/>
<evidence type="ECO:0000313" key="3">
    <source>
        <dbReference type="EMBL" id="TGY42710.1"/>
    </source>
</evidence>
<dbReference type="PROSITE" id="PS51833">
    <property type="entry name" value="HDOD"/>
    <property type="match status" value="1"/>
</dbReference>
<dbReference type="Gene3D" id="1.10.3210.10">
    <property type="entry name" value="Hypothetical protein af1432"/>
    <property type="match status" value="1"/>
</dbReference>
<dbReference type="Gene3D" id="3.20.20.450">
    <property type="entry name" value="EAL domain"/>
    <property type="match status" value="1"/>
</dbReference>
<dbReference type="InterPro" id="IPR052340">
    <property type="entry name" value="RNase_Y/CdgJ"/>
</dbReference>
<evidence type="ECO:0000313" key="4">
    <source>
        <dbReference type="Proteomes" id="UP000306888"/>
    </source>
</evidence>
<organism evidence="3 4">
    <name type="scientific">Clostridium sartagoforme</name>
    <dbReference type="NCBI Taxonomy" id="84031"/>
    <lineage>
        <taxon>Bacteria</taxon>
        <taxon>Bacillati</taxon>
        <taxon>Bacillota</taxon>
        <taxon>Clostridia</taxon>
        <taxon>Eubacteriales</taxon>
        <taxon>Clostridiaceae</taxon>
        <taxon>Clostridium</taxon>
    </lineage>
</organism>
<dbReference type="SUPFAM" id="SSF141868">
    <property type="entry name" value="EAL domain-like"/>
    <property type="match status" value="1"/>
</dbReference>
<protein>
    <submittedName>
        <fullName evidence="3">EAL domain-containing protein</fullName>
    </submittedName>
</protein>
<keyword evidence="4" id="KW-1185">Reference proteome</keyword>
<name>A0A4V3RL82_9CLOT</name>
<dbReference type="Pfam" id="PF00563">
    <property type="entry name" value="EAL"/>
    <property type="match status" value="1"/>
</dbReference>
<evidence type="ECO:0000259" key="1">
    <source>
        <dbReference type="PROSITE" id="PS50883"/>
    </source>
</evidence>
<feature type="domain" description="HDOD" evidence="2">
    <location>
        <begin position="198"/>
        <end position="383"/>
    </location>
</feature>
<proteinExistence type="predicted"/>
<dbReference type="Pfam" id="PF08668">
    <property type="entry name" value="HDOD"/>
    <property type="match status" value="1"/>
</dbReference>
<accession>A0A4V3RL82</accession>
<dbReference type="InterPro" id="IPR001633">
    <property type="entry name" value="EAL_dom"/>
</dbReference>
<sequence>MDIFIARQGIYDLNEKVVAYELLYRNSIKNKYDIEIEDEKATYQVIDNISSFGLDVLTENKKAFVNFSEQVIKDNVATLLPKDNVVIEVLETVNPSQEIINKLTSLKELGYSIALDDVVSLDYVKKFVGVVDIVKIDFMLCDKEERKEVVFFCKKNNIKVLAEKIETKEDLFEAKNLDCDYFQGYYYSKPSVFLGKDISIKNTSIFMLLVELVRDNYNLDKVDYIMKTDLALTYKFLKFINSSYFNFLQEVKSIKQAIMLIGRGELRKWLSILTVSEMSPQNEGYTKNIIIRARLCEEIARAINLKDSSSAFMVGLFYNIDEMIEKDVDYVVKTLPLNKEVKSALLGEENIYRNILELSIAYENLDKDNIEKFCKKLIINEGELLDLYYKSLEWGRDISN</sequence>
<evidence type="ECO:0000259" key="2">
    <source>
        <dbReference type="PROSITE" id="PS51833"/>
    </source>
</evidence>
<dbReference type="EMBL" id="SRYR01000002">
    <property type="protein sequence ID" value="TGY42710.1"/>
    <property type="molecule type" value="Genomic_DNA"/>
</dbReference>
<dbReference type="InterPro" id="IPR014408">
    <property type="entry name" value="dGMP_Pdiesterase_EAL/HD-GYP"/>
</dbReference>
<dbReference type="SMART" id="SM00052">
    <property type="entry name" value="EAL"/>
    <property type="match status" value="1"/>
</dbReference>
<dbReference type="PANTHER" id="PTHR33525:SF4">
    <property type="entry name" value="CYCLIC DI-GMP PHOSPHODIESTERASE CDGJ"/>
    <property type="match status" value="1"/>
</dbReference>
<dbReference type="PROSITE" id="PS50883">
    <property type="entry name" value="EAL"/>
    <property type="match status" value="1"/>
</dbReference>
<dbReference type="InterPro" id="IPR035919">
    <property type="entry name" value="EAL_sf"/>
</dbReference>
<reference evidence="3 4" key="1">
    <citation type="submission" date="2019-04" db="EMBL/GenBank/DDBJ databases">
        <title>Microbes associate with the intestines of laboratory mice.</title>
        <authorList>
            <person name="Navarre W."/>
            <person name="Wong E."/>
            <person name="Huang K."/>
            <person name="Tropini C."/>
            <person name="Ng K."/>
            <person name="Yu B."/>
        </authorList>
    </citation>
    <scope>NUCLEOTIDE SEQUENCE [LARGE SCALE GENOMIC DNA]</scope>
    <source>
        <strain evidence="3 4">NM50_B9-20</strain>
    </source>
</reference>